<keyword evidence="2" id="KW-1185">Reference proteome</keyword>
<protein>
    <submittedName>
        <fullName evidence="1">Uncharacterized protein</fullName>
    </submittedName>
</protein>
<evidence type="ECO:0000313" key="1">
    <source>
        <dbReference type="EMBL" id="SHJ72250.1"/>
    </source>
</evidence>
<accession>A0A1M6LM49</accession>
<name>A0A1M6LM49_9ACTN</name>
<dbReference type="Proteomes" id="UP000184512">
    <property type="component" value="Unassembled WGS sequence"/>
</dbReference>
<evidence type="ECO:0000313" key="2">
    <source>
        <dbReference type="Proteomes" id="UP000184512"/>
    </source>
</evidence>
<dbReference type="AlphaFoldDB" id="A0A1M6LM49"/>
<gene>
    <name evidence="1" type="ORF">SAMN02745244_03113</name>
</gene>
<dbReference type="EMBL" id="FQZG01000073">
    <property type="protein sequence ID" value="SHJ72250.1"/>
    <property type="molecule type" value="Genomic_DNA"/>
</dbReference>
<sequence length="261" mass="29679">MSALCPLGDIELVLGNMLLEPNYMAYYSSARDRGRCLILDNGVMELGYALSSSELFDLIDVLRPSFVTPPEVLHDGPETMRLTNQFITDLDRRRSADSVEVLGVAHGSSLREWTQTFDALATNPRIARIGIPYDVPFAVPGESERVDQLGQWAHRRMFLTEFVSQRYADRVKDVHLLGLAHPMELVMQSRHTFIRSHDSSWPVMAAVRGINYDETLMMEVPEKPFIKWDVPWNDGQAQLAAHNVAITRQVIKSDIEHRARF</sequence>
<dbReference type="STRING" id="1123357.SAMN02745244_03113"/>
<organism evidence="1 2">
    <name type="scientific">Tessaracoccus bendigoensis DSM 12906</name>
    <dbReference type="NCBI Taxonomy" id="1123357"/>
    <lineage>
        <taxon>Bacteria</taxon>
        <taxon>Bacillati</taxon>
        <taxon>Actinomycetota</taxon>
        <taxon>Actinomycetes</taxon>
        <taxon>Propionibacteriales</taxon>
        <taxon>Propionibacteriaceae</taxon>
        <taxon>Tessaracoccus</taxon>
    </lineage>
</organism>
<proteinExistence type="predicted"/>
<reference evidence="1 2" key="1">
    <citation type="submission" date="2016-11" db="EMBL/GenBank/DDBJ databases">
        <authorList>
            <person name="Jaros S."/>
            <person name="Januszkiewicz K."/>
            <person name="Wedrychowicz H."/>
        </authorList>
    </citation>
    <scope>NUCLEOTIDE SEQUENCE [LARGE SCALE GENOMIC DNA]</scope>
    <source>
        <strain evidence="1 2">DSM 12906</strain>
    </source>
</reference>